<comment type="caution">
    <text evidence="3">The sequence shown here is derived from an EMBL/GenBank/DDBJ whole genome shotgun (WGS) entry which is preliminary data.</text>
</comment>
<dbReference type="Proteomes" id="UP000034054">
    <property type="component" value="Unassembled WGS sequence"/>
</dbReference>
<evidence type="ECO:0000313" key="4">
    <source>
        <dbReference type="Proteomes" id="UP000034054"/>
    </source>
</evidence>
<evidence type="ECO:0000313" key="3">
    <source>
        <dbReference type="EMBL" id="KKW31927.1"/>
    </source>
</evidence>
<dbReference type="EMBL" id="LCRH01000046">
    <property type="protein sequence ID" value="KKW31927.1"/>
    <property type="molecule type" value="Genomic_DNA"/>
</dbReference>
<gene>
    <name evidence="3" type="ORF">UY76_C0046G0011</name>
</gene>
<accession>A0A0G1ZUB1</accession>
<feature type="signal peptide" evidence="2">
    <location>
        <begin position="1"/>
        <end position="28"/>
    </location>
</feature>
<feature type="chain" id="PRO_5002541662" evidence="2">
    <location>
        <begin position="29"/>
        <end position="1024"/>
    </location>
</feature>
<sequence length="1024" mass="104071">MSVFWRKKLGFLITLAMLCSGLVPSVYAASAPNIFTYQGRVLNANGVPVSDASLSMSFALYTAVTGGTCVWSNSSASCASVTARSVTLTTGLFTENLGDTSNSYAAIGDSIFGDNAALYLEVIIAGETLTPRRQITAAPYALNADTVDGIDSTGFLASDGDTGTGVYDFTGATYSGGSPLVFEGATANDFETTFLITNPTEDRTITFQNASGTVAFTSDISGTGLWEDGTNGVYENDKAVVIGSDTAFTYASGGVGDLQVVDELEVMGDGFIDDDLVVGASTSNTETIANVGFALGGDDLFVAGTLGVEGAVYTDGGFLAGTDTTFNSGSITTTGTTDLALTIAGGDLTFAQDTIIGDGVDVLSINSSDWDISTTGDLNGIGAITMDGNFDVNLSAGGTLTVDVASTTADVLMLTSSVAATNDGIDALVINHTLTDSHASAGLNILVVNADDATAVDTVYGIYLSVDDNSTSADDTAYGLYIINPDQGVSTDADLGLDAFVYLNQADDGVSVADGIFIDAAAGGVTDALDVSDEQITNALNAGENFILYNAARVFGSAAGVITWEDTSGNDLMTLTANSNIGDAVFTGDLTVQGDNIDSAGAPLVLNATAADEVRIGTGTPGVATGTGDLFVTGDLEVDTGLDLTTTATSGTGFAYNADSVTSGIGLDLTTVGLTSGQGILVRVDESLDGSSGAAIKIDYETATPTAEKVFEIESDCSAESTCASTSNNSTVFSIDSTGYIRTEAGLFGSGNVDLTFNPDAAAPITLGADVFASGTFFGLSYTTAETLTGDLTGSSLDLQTNVTSANGVDVMGSQVYLPAFTQTSTDITTYEGFWVRQSGALVQNTAEGQINWKGFNVDMPDITETTGTITSSGLTVGMGPITTGGTQYGISISPDTAAAGTLIGLNIGSITAGGGTENAIKIGTGWDKDIILQNGEFFDNSANNVVSIKQGDGTVFLTAGPTGFSINLDDTTTFTERVCHSGGDGGTGVVDVGDCQAAAHDQPRRAGEESQAADGRNRGRGGA</sequence>
<evidence type="ECO:0000256" key="1">
    <source>
        <dbReference type="SAM" id="MobiDB-lite"/>
    </source>
</evidence>
<proteinExistence type="predicted"/>
<evidence type="ECO:0000256" key="2">
    <source>
        <dbReference type="SAM" id="SignalP"/>
    </source>
</evidence>
<organism evidence="3 4">
    <name type="scientific">Candidatus Uhrbacteria bacterium GW2011_GWA2_52_8d</name>
    <dbReference type="NCBI Taxonomy" id="1618979"/>
    <lineage>
        <taxon>Bacteria</taxon>
        <taxon>Candidatus Uhriibacteriota</taxon>
    </lineage>
</organism>
<protein>
    <submittedName>
        <fullName evidence="3">Uncharacterized protein</fullName>
    </submittedName>
</protein>
<dbReference type="AlphaFoldDB" id="A0A0G1ZUB1"/>
<feature type="region of interest" description="Disordered" evidence="1">
    <location>
        <begin position="997"/>
        <end position="1024"/>
    </location>
</feature>
<name>A0A0G1ZUB1_9BACT</name>
<reference evidence="3 4" key="1">
    <citation type="journal article" date="2015" name="Nature">
        <title>rRNA introns, odd ribosomes, and small enigmatic genomes across a large radiation of phyla.</title>
        <authorList>
            <person name="Brown C.T."/>
            <person name="Hug L.A."/>
            <person name="Thomas B.C."/>
            <person name="Sharon I."/>
            <person name="Castelle C.J."/>
            <person name="Singh A."/>
            <person name="Wilkins M.J."/>
            <person name="Williams K.H."/>
            <person name="Banfield J.F."/>
        </authorList>
    </citation>
    <scope>NUCLEOTIDE SEQUENCE [LARGE SCALE GENOMIC DNA]</scope>
</reference>
<keyword evidence="2" id="KW-0732">Signal</keyword>